<feature type="chain" id="PRO_5016697336" evidence="6">
    <location>
        <begin position="23"/>
        <end position="435"/>
    </location>
</feature>
<evidence type="ECO:0000313" key="8">
    <source>
        <dbReference type="EMBL" id="RDY01255.1"/>
    </source>
</evidence>
<dbReference type="SUPFAM" id="SSF50630">
    <property type="entry name" value="Acid proteases"/>
    <property type="match status" value="1"/>
</dbReference>
<dbReference type="Gene3D" id="2.40.70.10">
    <property type="entry name" value="Acid Proteases"/>
    <property type="match status" value="2"/>
</dbReference>
<dbReference type="InterPro" id="IPR032799">
    <property type="entry name" value="TAXi_C"/>
</dbReference>
<name>A0A371HEP9_MUCPR</name>
<evidence type="ECO:0000256" key="2">
    <source>
        <dbReference type="ARBA" id="ARBA00022670"/>
    </source>
</evidence>
<dbReference type="InterPro" id="IPR032861">
    <property type="entry name" value="TAXi_N"/>
</dbReference>
<evidence type="ECO:0000256" key="3">
    <source>
        <dbReference type="ARBA" id="ARBA00022750"/>
    </source>
</evidence>
<dbReference type="FunFam" id="2.40.70.10:FF:000031">
    <property type="entry name" value="Aspartyl protease AED1"/>
    <property type="match status" value="1"/>
</dbReference>
<organism evidence="8 9">
    <name type="scientific">Mucuna pruriens</name>
    <name type="common">Velvet bean</name>
    <name type="synonym">Dolichos pruriens</name>
    <dbReference type="NCBI Taxonomy" id="157652"/>
    <lineage>
        <taxon>Eukaryota</taxon>
        <taxon>Viridiplantae</taxon>
        <taxon>Streptophyta</taxon>
        <taxon>Embryophyta</taxon>
        <taxon>Tracheophyta</taxon>
        <taxon>Spermatophyta</taxon>
        <taxon>Magnoliopsida</taxon>
        <taxon>eudicotyledons</taxon>
        <taxon>Gunneridae</taxon>
        <taxon>Pentapetalae</taxon>
        <taxon>rosids</taxon>
        <taxon>fabids</taxon>
        <taxon>Fabales</taxon>
        <taxon>Fabaceae</taxon>
        <taxon>Papilionoideae</taxon>
        <taxon>50 kb inversion clade</taxon>
        <taxon>NPAAA clade</taxon>
        <taxon>indigoferoid/millettioid clade</taxon>
        <taxon>Phaseoleae</taxon>
        <taxon>Mucuna</taxon>
    </lineage>
</organism>
<evidence type="ECO:0000256" key="1">
    <source>
        <dbReference type="ARBA" id="ARBA00007447"/>
    </source>
</evidence>
<dbReference type="PROSITE" id="PS51767">
    <property type="entry name" value="PEPTIDASE_A1"/>
    <property type="match status" value="1"/>
</dbReference>
<keyword evidence="5" id="KW-0325">Glycoprotein</keyword>
<feature type="domain" description="Peptidase A1" evidence="7">
    <location>
        <begin position="91"/>
        <end position="428"/>
    </location>
</feature>
<comment type="similarity">
    <text evidence="1">Belongs to the peptidase A1 family.</text>
</comment>
<accession>A0A371HEP9</accession>
<comment type="caution">
    <text evidence="8">The sequence shown here is derived from an EMBL/GenBank/DDBJ whole genome shotgun (WGS) entry which is preliminary data.</text>
</comment>
<dbReference type="InterPro" id="IPR034161">
    <property type="entry name" value="Pepsin-like_plant"/>
</dbReference>
<dbReference type="Pfam" id="PF14543">
    <property type="entry name" value="TAXi_N"/>
    <property type="match status" value="1"/>
</dbReference>
<dbReference type="EMBL" id="QJKJ01002800">
    <property type="protein sequence ID" value="RDY01255.1"/>
    <property type="molecule type" value="Genomic_DNA"/>
</dbReference>
<protein>
    <submittedName>
        <fullName evidence="8">Aspartic proteinase CDR1</fullName>
    </submittedName>
</protein>
<dbReference type="PANTHER" id="PTHR47967:SF128">
    <property type="entry name" value="ASPARTIC PROTEINASE CDR1-LIKE"/>
    <property type="match status" value="1"/>
</dbReference>
<dbReference type="GO" id="GO:0005576">
    <property type="term" value="C:extracellular region"/>
    <property type="evidence" value="ECO:0007669"/>
    <property type="project" value="TreeGrafter"/>
</dbReference>
<evidence type="ECO:0000256" key="5">
    <source>
        <dbReference type="ARBA" id="ARBA00023180"/>
    </source>
</evidence>
<evidence type="ECO:0000259" key="7">
    <source>
        <dbReference type="PROSITE" id="PS51767"/>
    </source>
</evidence>
<dbReference type="OrthoDB" id="2747330at2759"/>
<keyword evidence="9" id="KW-1185">Reference proteome</keyword>
<evidence type="ECO:0000256" key="4">
    <source>
        <dbReference type="ARBA" id="ARBA00022801"/>
    </source>
</evidence>
<reference evidence="8" key="1">
    <citation type="submission" date="2018-05" db="EMBL/GenBank/DDBJ databases">
        <title>Draft genome of Mucuna pruriens seed.</title>
        <authorList>
            <person name="Nnadi N.E."/>
            <person name="Vos R."/>
            <person name="Hasami M.H."/>
            <person name="Devisetty U.K."/>
            <person name="Aguiy J.C."/>
        </authorList>
    </citation>
    <scope>NUCLEOTIDE SEQUENCE [LARGE SCALE GENOMIC DNA]</scope>
    <source>
        <strain evidence="8">JCA_2017</strain>
    </source>
</reference>
<keyword evidence="2" id="KW-0645">Protease</keyword>
<feature type="non-terminal residue" evidence="8">
    <location>
        <position position="1"/>
    </location>
</feature>
<dbReference type="CDD" id="cd05476">
    <property type="entry name" value="pepsin_A_like_plant"/>
    <property type="match status" value="1"/>
</dbReference>
<dbReference type="Proteomes" id="UP000257109">
    <property type="component" value="Unassembled WGS sequence"/>
</dbReference>
<dbReference type="AlphaFoldDB" id="A0A371HEP9"/>
<evidence type="ECO:0000313" key="9">
    <source>
        <dbReference type="Proteomes" id="UP000257109"/>
    </source>
</evidence>
<dbReference type="InterPro" id="IPR033121">
    <property type="entry name" value="PEPTIDASE_A1"/>
</dbReference>
<feature type="signal peptide" evidence="6">
    <location>
        <begin position="1"/>
        <end position="22"/>
    </location>
</feature>
<dbReference type="PANTHER" id="PTHR47967">
    <property type="entry name" value="OS07G0603500 PROTEIN-RELATED"/>
    <property type="match status" value="1"/>
</dbReference>
<dbReference type="InterPro" id="IPR051708">
    <property type="entry name" value="Plant_Aspart_Prot_A1"/>
</dbReference>
<dbReference type="Pfam" id="PF14541">
    <property type="entry name" value="TAXi_C"/>
    <property type="match status" value="1"/>
</dbReference>
<keyword evidence="4" id="KW-0378">Hydrolase</keyword>
<dbReference type="GO" id="GO:0004190">
    <property type="term" value="F:aspartic-type endopeptidase activity"/>
    <property type="evidence" value="ECO:0007669"/>
    <property type="project" value="UniProtKB-KW"/>
</dbReference>
<dbReference type="InterPro" id="IPR021109">
    <property type="entry name" value="Peptidase_aspartic_dom_sf"/>
</dbReference>
<gene>
    <name evidence="8" type="primary">CDR1</name>
    <name evidence="8" type="ORF">CR513_15431</name>
</gene>
<keyword evidence="6" id="KW-0732">Signal</keyword>
<evidence type="ECO:0000256" key="6">
    <source>
        <dbReference type="SAM" id="SignalP"/>
    </source>
</evidence>
<dbReference type="GO" id="GO:0006508">
    <property type="term" value="P:proteolysis"/>
    <property type="evidence" value="ECO:0007669"/>
    <property type="project" value="UniProtKB-KW"/>
</dbReference>
<keyword evidence="3" id="KW-0064">Aspartyl protease</keyword>
<proteinExistence type="inferred from homology"/>
<sequence length="435" mass="48577">MRSYLFCFFILCSPCITSIAEATKSVRGLSIDLIHRDSPSSPFYNHSLTPLERIKNAAMRSISRSNHVGLLVNENRFPETITIPEESLGEYLLRFYIGTPPVERFAIADTGSDLIWVQCYPCRKCTPQNAPLFDPKKSSTFRTVSCHSQPCTLLSKNQRVCTRSGECSYDYHYADKTFTNGILGVDFINFGSNSKFHKLTFGCGFHNNDTVAKKSMPKNTGLVGLGGGPLSLISQLGDIIDHKFSYCFVPMDSNFTSKLKFGSEGLEKLKGVVSTPLIVKSSIPTFYFLNFEGISVGKRTVKTIKHETDGNMIIDSGTTMTRLQQSIYDEFVTLVKEVMGVKQAKEVPSNILFCFRYDVEKAFPDFVLNFVGAKVRLNPQNLFRYLGENLFCLLAKPIPDNGIPILGSQTQVGFRVEYDLQVGKVSFAPTDCTKN</sequence>